<comment type="caution">
    <text evidence="3">The sequence shown here is derived from an EMBL/GenBank/DDBJ whole genome shotgun (WGS) entry which is preliminary data.</text>
</comment>
<protein>
    <recommendedName>
        <fullName evidence="2">WSC domain-containing protein</fullName>
    </recommendedName>
</protein>
<dbReference type="Proteomes" id="UP001208570">
    <property type="component" value="Unassembled WGS sequence"/>
</dbReference>
<feature type="compositionally biased region" description="Polar residues" evidence="1">
    <location>
        <begin position="533"/>
        <end position="552"/>
    </location>
</feature>
<keyword evidence="4" id="KW-1185">Reference proteome</keyword>
<evidence type="ECO:0000313" key="3">
    <source>
        <dbReference type="EMBL" id="KAK2146165.1"/>
    </source>
</evidence>
<feature type="compositionally biased region" description="Polar residues" evidence="1">
    <location>
        <begin position="559"/>
        <end position="570"/>
    </location>
</feature>
<name>A0AAD9J5R5_9ANNE</name>
<organism evidence="3 4">
    <name type="scientific">Paralvinella palmiformis</name>
    <dbReference type="NCBI Taxonomy" id="53620"/>
    <lineage>
        <taxon>Eukaryota</taxon>
        <taxon>Metazoa</taxon>
        <taxon>Spiralia</taxon>
        <taxon>Lophotrochozoa</taxon>
        <taxon>Annelida</taxon>
        <taxon>Polychaeta</taxon>
        <taxon>Sedentaria</taxon>
        <taxon>Canalipalpata</taxon>
        <taxon>Terebellida</taxon>
        <taxon>Terebelliformia</taxon>
        <taxon>Alvinellidae</taxon>
        <taxon>Paralvinella</taxon>
    </lineage>
</organism>
<feature type="region of interest" description="Disordered" evidence="1">
    <location>
        <begin position="533"/>
        <end position="570"/>
    </location>
</feature>
<dbReference type="SUPFAM" id="SSF49299">
    <property type="entry name" value="PKD domain"/>
    <property type="match status" value="1"/>
</dbReference>
<gene>
    <name evidence="3" type="ORF">LSH36_628g03069</name>
</gene>
<accession>A0AAD9J5R5</accession>
<dbReference type="PROSITE" id="PS51212">
    <property type="entry name" value="WSC"/>
    <property type="match status" value="1"/>
</dbReference>
<reference evidence="3" key="1">
    <citation type="journal article" date="2023" name="Mol. Biol. Evol.">
        <title>Third-Generation Sequencing Reveals the Adaptive Role of the Epigenome in Three Deep-Sea Polychaetes.</title>
        <authorList>
            <person name="Perez M."/>
            <person name="Aroh O."/>
            <person name="Sun Y."/>
            <person name="Lan Y."/>
            <person name="Juniper S.K."/>
            <person name="Young C.R."/>
            <person name="Angers B."/>
            <person name="Qian P.Y."/>
        </authorList>
    </citation>
    <scope>NUCLEOTIDE SEQUENCE</scope>
    <source>
        <strain evidence="3">P08H-3</strain>
    </source>
</reference>
<feature type="domain" description="WSC" evidence="2">
    <location>
        <begin position="1"/>
        <end position="55"/>
    </location>
</feature>
<proteinExistence type="predicted"/>
<evidence type="ECO:0000313" key="4">
    <source>
        <dbReference type="Proteomes" id="UP001208570"/>
    </source>
</evidence>
<evidence type="ECO:0000259" key="2">
    <source>
        <dbReference type="PROSITE" id="PS51212"/>
    </source>
</evidence>
<dbReference type="InterPro" id="IPR035986">
    <property type="entry name" value="PKD_dom_sf"/>
</dbReference>
<sequence length="570" mass="61336">MRFEYAAMTGGQFCFCGQTLGGAAPVDNTYCSAPCYGDAGEKCGGPEHVSVYTTPKSIDYVTLAVTNGAGQPAKMFAADEEVTFTVNITPNISNPLIMFDYEGRTGKSGPMGKVHGKSYPVPGVYTVTAYVTDFEQINPFSTARARILITGSPRTVQVSCENTYYPTNELLICDGVVREGLYMDGEVEYGNSVQETFSLKPVIWPTAGIVIPTSLPSASSIDDATQTYVQRMSFFDSAGELIAFEYYATASGDVTFAILRPSCASYCQESNQCVACTVGVRTCSSSTQYCPANGDCSDNCNSGVDLYGSAPEDYTVVKAFSYTIPDVGWGLFSVTDSGVDVIRGDVIGYSTTGAGRLAFRDVDTGEISDSNPTLTLADGNSASDVSSSTATNTLHYMRAIASRPSGVKLINTYTTPGTYSIKLTATSRYQLTAVLNSTTVILQDKISNMTLLCPTFGQINVETAIPLDQHTGTDASYTWWVDGIGIKNTTSPELLYTFTGIATYNITVRGINRVSEQWTWCTIEVQDRIVNVQASSSKQSDTRPQTYRSTDGPTDKNKVTTGYTDIRANT</sequence>
<dbReference type="InterPro" id="IPR002889">
    <property type="entry name" value="WSC_carb-bd"/>
</dbReference>
<dbReference type="AlphaFoldDB" id="A0AAD9J5R5"/>
<dbReference type="EMBL" id="JAODUP010000628">
    <property type="protein sequence ID" value="KAK2146165.1"/>
    <property type="molecule type" value="Genomic_DNA"/>
</dbReference>
<evidence type="ECO:0000256" key="1">
    <source>
        <dbReference type="SAM" id="MobiDB-lite"/>
    </source>
</evidence>